<accession>A0A8J9X6W4</accession>
<dbReference type="Pfam" id="PF08449">
    <property type="entry name" value="UAA"/>
    <property type="match status" value="1"/>
</dbReference>
<dbReference type="Proteomes" id="UP000836788">
    <property type="component" value="Chromosome 24"/>
</dbReference>
<name>A0A8J9X6W4_PHATR</name>
<feature type="transmembrane region" description="Helical" evidence="6">
    <location>
        <begin position="195"/>
        <end position="213"/>
    </location>
</feature>
<feature type="non-terminal residue" evidence="7">
    <location>
        <position position="1"/>
    </location>
</feature>
<reference evidence="7" key="1">
    <citation type="submission" date="2022-02" db="EMBL/GenBank/DDBJ databases">
        <authorList>
            <person name="Giguere J D."/>
        </authorList>
    </citation>
    <scope>NUCLEOTIDE SEQUENCE</scope>
    <source>
        <strain evidence="7">CCAP 1055/1</strain>
    </source>
</reference>
<dbReference type="GO" id="GO:0000139">
    <property type="term" value="C:Golgi membrane"/>
    <property type="evidence" value="ECO:0007669"/>
    <property type="project" value="TreeGrafter"/>
</dbReference>
<dbReference type="EMBL" id="OU594965">
    <property type="protein sequence ID" value="CAG9286939.1"/>
    <property type="molecule type" value="Genomic_DNA"/>
</dbReference>
<sequence>VLRLCFGCSGVLFAYLIYGSIQEDVFRYRGEDGEKFQHVWFLQVLESVVNVFVGLIAQSYFGGTPGIPITPFLTSGASQVFAKALTSLSLSAGLSFPVCTLAKSAKIVPVMLGQLALGGSRYTVQDYALAGAIVMGTALLSLGESSKEGKASMSSPIGIVFILLSLVMDGVTAGLQKRLKSDAAKTGKLPTTYDFLLYTNLSMAGTALTISIINYDFVDGWIFLTEHPDIQRMIAMVCLCSAVGQSFIFYVVAQFDPLVCATVTTTRKILSVVWSIATKGHHISGQGCVGLGLAIGGLLMEIRGKVCSMQRRTYETKDSNDLH</sequence>
<dbReference type="InterPro" id="IPR013657">
    <property type="entry name" value="SCL35B1-4/HUT1"/>
</dbReference>
<evidence type="ECO:0000256" key="3">
    <source>
        <dbReference type="ARBA" id="ARBA00022692"/>
    </source>
</evidence>
<dbReference type="GO" id="GO:0005459">
    <property type="term" value="F:UDP-galactose transmembrane transporter activity"/>
    <property type="evidence" value="ECO:0007669"/>
    <property type="project" value="TreeGrafter"/>
</dbReference>
<evidence type="ECO:0000256" key="2">
    <source>
        <dbReference type="ARBA" id="ARBA00022448"/>
    </source>
</evidence>
<keyword evidence="3 6" id="KW-0812">Transmembrane</keyword>
<dbReference type="GO" id="GO:0005460">
    <property type="term" value="F:UDP-glucose transmembrane transporter activity"/>
    <property type="evidence" value="ECO:0007669"/>
    <property type="project" value="TreeGrafter"/>
</dbReference>
<dbReference type="GO" id="GO:0005789">
    <property type="term" value="C:endoplasmic reticulum membrane"/>
    <property type="evidence" value="ECO:0007669"/>
    <property type="project" value="TreeGrafter"/>
</dbReference>
<dbReference type="PANTHER" id="PTHR10778:SF18">
    <property type="entry name" value="SUGAR PHOSPHATE TRANSPORTER DOMAIN-CONTAINING PROTEIN"/>
    <property type="match status" value="1"/>
</dbReference>
<comment type="subcellular location">
    <subcellularLocation>
        <location evidence="1">Membrane</location>
        <topology evidence="1">Multi-pass membrane protein</topology>
    </subcellularLocation>
</comment>
<feature type="transmembrane region" description="Helical" evidence="6">
    <location>
        <begin position="233"/>
        <end position="251"/>
    </location>
</feature>
<keyword evidence="2" id="KW-0813">Transport</keyword>
<evidence type="ECO:0000313" key="7">
    <source>
        <dbReference type="EMBL" id="CAG9286939.1"/>
    </source>
</evidence>
<proteinExistence type="predicted"/>
<organism evidence="7">
    <name type="scientific">Phaeodactylum tricornutum</name>
    <name type="common">Diatom</name>
    <dbReference type="NCBI Taxonomy" id="2850"/>
    <lineage>
        <taxon>Eukaryota</taxon>
        <taxon>Sar</taxon>
        <taxon>Stramenopiles</taxon>
        <taxon>Ochrophyta</taxon>
        <taxon>Bacillariophyta</taxon>
        <taxon>Bacillariophyceae</taxon>
        <taxon>Bacillariophycidae</taxon>
        <taxon>Naviculales</taxon>
        <taxon>Phaeodactylaceae</taxon>
        <taxon>Phaeodactylum</taxon>
    </lineage>
</organism>
<evidence type="ECO:0000256" key="4">
    <source>
        <dbReference type="ARBA" id="ARBA00022989"/>
    </source>
</evidence>
<feature type="transmembrane region" description="Helical" evidence="6">
    <location>
        <begin position="155"/>
        <end position="175"/>
    </location>
</feature>
<protein>
    <submittedName>
        <fullName evidence="7">Uncharacterized protein</fullName>
    </submittedName>
</protein>
<keyword evidence="4 6" id="KW-1133">Transmembrane helix</keyword>
<evidence type="ECO:0000256" key="6">
    <source>
        <dbReference type="SAM" id="Phobius"/>
    </source>
</evidence>
<evidence type="ECO:0000256" key="1">
    <source>
        <dbReference type="ARBA" id="ARBA00004141"/>
    </source>
</evidence>
<dbReference type="SUPFAM" id="SSF103481">
    <property type="entry name" value="Multidrug resistance efflux transporter EmrE"/>
    <property type="match status" value="1"/>
</dbReference>
<dbReference type="InterPro" id="IPR037185">
    <property type="entry name" value="EmrE-like"/>
</dbReference>
<dbReference type="PANTHER" id="PTHR10778">
    <property type="entry name" value="SOLUTE CARRIER FAMILY 35 MEMBER B"/>
    <property type="match status" value="1"/>
</dbReference>
<dbReference type="AlphaFoldDB" id="A0A8J9X6W4"/>
<gene>
    <name evidence="7" type="ORF">PTTT1_LOCUS33955</name>
</gene>
<keyword evidence="5 6" id="KW-0472">Membrane</keyword>
<evidence type="ECO:0000256" key="5">
    <source>
        <dbReference type="ARBA" id="ARBA00023136"/>
    </source>
</evidence>